<gene>
    <name evidence="3" type="ORF">STRCI_004383</name>
</gene>
<dbReference type="RefSeq" id="WP_269660650.1">
    <property type="nucleotide sequence ID" value="NZ_CP114413.1"/>
</dbReference>
<dbReference type="Gene3D" id="3.30.530.20">
    <property type="match status" value="1"/>
</dbReference>
<name>A0ABY7KK16_9ACTN</name>
<keyword evidence="2" id="KW-0472">Membrane</keyword>
<accession>A0ABY7KK16</accession>
<keyword evidence="2" id="KW-0812">Transmembrane</keyword>
<sequence>MELEVFVPVATARLREALADPARVARALPGLQQDAGAETPMAGRLKVRVGGHTITYRGALTFSAREDGSYGLEGEATEARGTGSVKLSLTLRPRESDNGTTLTIDATATADGRITQLPPDQVHSAATRLLTRFAENLGTTAEQEQEQDQDQEPAQGQEQEPDQPEQPPATTPEPAAADGEEPPQGPPAPDDESGTGAAGGNRPAEGEAETAPEAAHARRTMIGRSAEEVDHAPPRGRYAPVPAPQPTPPVNTLRWAAPAAALAVASAIVVSRVLRRRR</sequence>
<protein>
    <submittedName>
        <fullName evidence="3">SRPBCC domain-containing protein</fullName>
    </submittedName>
</protein>
<organism evidence="3 4">
    <name type="scientific">Streptomyces cinnabarinus</name>
    <dbReference type="NCBI Taxonomy" id="67287"/>
    <lineage>
        <taxon>Bacteria</taxon>
        <taxon>Bacillati</taxon>
        <taxon>Actinomycetota</taxon>
        <taxon>Actinomycetes</taxon>
        <taxon>Kitasatosporales</taxon>
        <taxon>Streptomycetaceae</taxon>
        <taxon>Streptomyces</taxon>
    </lineage>
</organism>
<evidence type="ECO:0000256" key="2">
    <source>
        <dbReference type="SAM" id="Phobius"/>
    </source>
</evidence>
<dbReference type="InterPro" id="IPR010419">
    <property type="entry name" value="CO_DH_gsu"/>
</dbReference>
<keyword evidence="2" id="KW-1133">Transmembrane helix</keyword>
<feature type="region of interest" description="Disordered" evidence="1">
    <location>
        <begin position="140"/>
        <end position="246"/>
    </location>
</feature>
<evidence type="ECO:0000313" key="4">
    <source>
        <dbReference type="Proteomes" id="UP001164439"/>
    </source>
</evidence>
<dbReference type="Pfam" id="PF06240">
    <property type="entry name" value="COXG"/>
    <property type="match status" value="1"/>
</dbReference>
<keyword evidence="4" id="KW-1185">Reference proteome</keyword>
<dbReference type="SUPFAM" id="SSF55961">
    <property type="entry name" value="Bet v1-like"/>
    <property type="match status" value="1"/>
</dbReference>
<dbReference type="PANTHER" id="PTHR38588:SF1">
    <property type="entry name" value="BLL0334 PROTEIN"/>
    <property type="match status" value="1"/>
</dbReference>
<dbReference type="Proteomes" id="UP001164439">
    <property type="component" value="Chromosome"/>
</dbReference>
<feature type="transmembrane region" description="Helical" evidence="2">
    <location>
        <begin position="255"/>
        <end position="274"/>
    </location>
</feature>
<evidence type="ECO:0000256" key="1">
    <source>
        <dbReference type="SAM" id="MobiDB-lite"/>
    </source>
</evidence>
<dbReference type="PANTHER" id="PTHR38588">
    <property type="entry name" value="BLL0334 PROTEIN"/>
    <property type="match status" value="1"/>
</dbReference>
<proteinExistence type="predicted"/>
<dbReference type="EMBL" id="CP114413">
    <property type="protein sequence ID" value="WAZ23066.1"/>
    <property type="molecule type" value="Genomic_DNA"/>
</dbReference>
<evidence type="ECO:0000313" key="3">
    <source>
        <dbReference type="EMBL" id="WAZ23066.1"/>
    </source>
</evidence>
<dbReference type="InterPro" id="IPR023393">
    <property type="entry name" value="START-like_dom_sf"/>
</dbReference>
<reference evidence="3" key="1">
    <citation type="submission" date="2022-12" db="EMBL/GenBank/DDBJ databases">
        <authorList>
            <person name="Ruckert C."/>
            <person name="Busche T."/>
            <person name="Kalinowski J."/>
            <person name="Wittmann C."/>
        </authorList>
    </citation>
    <scope>NUCLEOTIDE SEQUENCE</scope>
    <source>
        <strain evidence="3">DSM 40467</strain>
    </source>
</reference>